<protein>
    <recommendedName>
        <fullName evidence="3">TetR family transcriptional regulator</fullName>
    </recommendedName>
</protein>
<dbReference type="EMBL" id="AP025017">
    <property type="protein sequence ID" value="BDA65571.1"/>
    <property type="molecule type" value="Genomic_DNA"/>
</dbReference>
<evidence type="ECO:0000313" key="2">
    <source>
        <dbReference type="Proteomes" id="UP000824496"/>
    </source>
</evidence>
<dbReference type="Proteomes" id="UP000824496">
    <property type="component" value="Chromosome"/>
</dbReference>
<evidence type="ECO:0000313" key="1">
    <source>
        <dbReference type="EMBL" id="BDA65571.1"/>
    </source>
</evidence>
<keyword evidence="2" id="KW-1185">Reference proteome</keyword>
<name>A0ABM7UPZ7_9ACTO</name>
<proteinExistence type="predicted"/>
<sequence length="60" mass="6364">MKLALAALFSAVEYSGESSGDSESLRAMEVMMDLLSVALPARCGMQRSVGVIDRRSIEAG</sequence>
<gene>
    <name evidence="1" type="ORF">MANAM107_24050</name>
</gene>
<accession>A0ABM7UPZ7</accession>
<reference evidence="1 2" key="1">
    <citation type="submission" date="2021-08" db="EMBL/GenBank/DDBJ databases">
        <title>Whole genome sequence of novel Actinomyces species strain MAS-1.</title>
        <authorList>
            <person name="Saito M."/>
            <person name="Kuwahara N."/>
            <person name="Takizawa T."/>
            <person name="Gotouda H."/>
            <person name="Ochiai T."/>
        </authorList>
    </citation>
    <scope>NUCLEOTIDE SEQUENCE [LARGE SCALE GENOMIC DNA]</scope>
    <source>
        <strain evidence="1 2">MAS-1</strain>
    </source>
</reference>
<evidence type="ECO:0008006" key="3">
    <source>
        <dbReference type="Google" id="ProtNLM"/>
    </source>
</evidence>
<organism evidence="1 2">
    <name type="scientific">Actinomyces capricornis</name>
    <dbReference type="NCBI Taxonomy" id="2755559"/>
    <lineage>
        <taxon>Bacteria</taxon>
        <taxon>Bacillati</taxon>
        <taxon>Actinomycetota</taxon>
        <taxon>Actinomycetes</taxon>
        <taxon>Actinomycetales</taxon>
        <taxon>Actinomycetaceae</taxon>
        <taxon>Actinomyces</taxon>
    </lineage>
</organism>